<organism evidence="5 6">
    <name type="scientific">Candidatus Dojkabacteria bacterium</name>
    <dbReference type="NCBI Taxonomy" id="2099670"/>
    <lineage>
        <taxon>Bacteria</taxon>
        <taxon>Candidatus Dojkabacteria</taxon>
    </lineage>
</organism>
<evidence type="ECO:0000256" key="4">
    <source>
        <dbReference type="ARBA" id="ARBA00022842"/>
    </source>
</evidence>
<keyword evidence="4" id="KW-0460">Magnesium</keyword>
<evidence type="ECO:0000313" key="5">
    <source>
        <dbReference type="EMBL" id="HHX99722.1"/>
    </source>
</evidence>
<evidence type="ECO:0000256" key="1">
    <source>
        <dbReference type="ARBA" id="ARBA00001946"/>
    </source>
</evidence>
<dbReference type="PANTHER" id="PTHR46470:SF2">
    <property type="entry name" value="GLYCERALDEHYDE 3-PHOSPHATE PHOSPHATASE"/>
    <property type="match status" value="1"/>
</dbReference>
<dbReference type="Gene3D" id="3.40.50.1000">
    <property type="entry name" value="HAD superfamily/HAD-like"/>
    <property type="match status" value="1"/>
</dbReference>
<dbReference type="NCBIfam" id="TIGR01509">
    <property type="entry name" value="HAD-SF-IA-v3"/>
    <property type="match status" value="1"/>
</dbReference>
<dbReference type="GO" id="GO:0046872">
    <property type="term" value="F:metal ion binding"/>
    <property type="evidence" value="ECO:0007669"/>
    <property type="project" value="UniProtKB-KW"/>
</dbReference>
<dbReference type="SFLD" id="SFLDG01129">
    <property type="entry name" value="C1.5:_HAD__Beta-PGM__Phosphata"/>
    <property type="match status" value="1"/>
</dbReference>
<dbReference type="EMBL" id="DUTP01000006">
    <property type="protein sequence ID" value="HHX99722.1"/>
    <property type="molecule type" value="Genomic_DNA"/>
</dbReference>
<dbReference type="GO" id="GO:0044281">
    <property type="term" value="P:small molecule metabolic process"/>
    <property type="evidence" value="ECO:0007669"/>
    <property type="project" value="UniProtKB-ARBA"/>
</dbReference>
<comment type="caution">
    <text evidence="5">The sequence shown here is derived from an EMBL/GenBank/DDBJ whole genome shotgun (WGS) entry which is preliminary data.</text>
</comment>
<evidence type="ECO:0000256" key="3">
    <source>
        <dbReference type="ARBA" id="ARBA00022801"/>
    </source>
</evidence>
<dbReference type="Proteomes" id="UP000576550">
    <property type="component" value="Unassembled WGS sequence"/>
</dbReference>
<dbReference type="InterPro" id="IPR023214">
    <property type="entry name" value="HAD_sf"/>
</dbReference>
<gene>
    <name evidence="5" type="ORF">GX533_03570</name>
</gene>
<keyword evidence="2" id="KW-0479">Metal-binding</keyword>
<protein>
    <submittedName>
        <fullName evidence="5">HAD family hydrolase</fullName>
    </submittedName>
</protein>
<sequence>MEESNKDNEKERLVIFDMIGTLTSNPHLISQILHLMIPNKSINLIRREYWNYQVSRISKSTFWNNIGVANYEDFEERFLSKILFKMGVLEMATRMKKDSRLAILSNIPSEWGYYLVQKFNLRDIFDEIIFSGDYKIKKPKPGLYDILIKKFPNADPKQIFFVDDDIEDLITGARFNMKTIWLKSGRTSDSFTPDYIIEDILEIEELIRTSSNT</sequence>
<keyword evidence="3 5" id="KW-0378">Hydrolase</keyword>
<dbReference type="InterPro" id="IPR041492">
    <property type="entry name" value="HAD_2"/>
</dbReference>
<accession>A0A832RA54</accession>
<dbReference type="PANTHER" id="PTHR46470">
    <property type="entry name" value="N-ACYLNEURAMINATE-9-PHOSPHATASE"/>
    <property type="match status" value="1"/>
</dbReference>
<reference evidence="5 6" key="1">
    <citation type="journal article" date="2020" name="Biotechnol. Biofuels">
        <title>New insights from the biogas microbiome by comprehensive genome-resolved metagenomics of nearly 1600 species originating from multiple anaerobic digesters.</title>
        <authorList>
            <person name="Campanaro S."/>
            <person name="Treu L."/>
            <person name="Rodriguez-R L.M."/>
            <person name="Kovalovszki A."/>
            <person name="Ziels R.M."/>
            <person name="Maus I."/>
            <person name="Zhu X."/>
            <person name="Kougias P.G."/>
            <person name="Basile A."/>
            <person name="Luo G."/>
            <person name="Schluter A."/>
            <person name="Konstantinidis K.T."/>
            <person name="Angelidaki I."/>
        </authorList>
    </citation>
    <scope>NUCLEOTIDE SEQUENCE [LARGE SCALE GENOMIC DNA]</scope>
    <source>
        <strain evidence="5">AS05jafATM_89</strain>
    </source>
</reference>
<dbReference type="InterPro" id="IPR006439">
    <property type="entry name" value="HAD-SF_hydro_IA"/>
</dbReference>
<evidence type="ECO:0000313" key="6">
    <source>
        <dbReference type="Proteomes" id="UP000576550"/>
    </source>
</evidence>
<dbReference type="GO" id="GO:0016791">
    <property type="term" value="F:phosphatase activity"/>
    <property type="evidence" value="ECO:0007669"/>
    <property type="project" value="TreeGrafter"/>
</dbReference>
<name>A0A832RA54_9BACT</name>
<dbReference type="AlphaFoldDB" id="A0A832RA54"/>
<dbReference type="SUPFAM" id="SSF56784">
    <property type="entry name" value="HAD-like"/>
    <property type="match status" value="1"/>
</dbReference>
<dbReference type="Pfam" id="PF13419">
    <property type="entry name" value="HAD_2"/>
    <property type="match status" value="1"/>
</dbReference>
<dbReference type="InterPro" id="IPR051400">
    <property type="entry name" value="HAD-like_hydrolase"/>
</dbReference>
<dbReference type="InterPro" id="IPR036412">
    <property type="entry name" value="HAD-like_sf"/>
</dbReference>
<dbReference type="SFLD" id="SFLDS00003">
    <property type="entry name" value="Haloacid_Dehalogenase"/>
    <property type="match status" value="1"/>
</dbReference>
<comment type="cofactor">
    <cofactor evidence="1">
        <name>Mg(2+)</name>
        <dbReference type="ChEBI" id="CHEBI:18420"/>
    </cofactor>
</comment>
<evidence type="ECO:0000256" key="2">
    <source>
        <dbReference type="ARBA" id="ARBA00022723"/>
    </source>
</evidence>
<proteinExistence type="predicted"/>